<sequence length="199" mass="22733">MHTLKSLPYTYDALEPFIDARTMEIHHSKHHQGYVDKLNAALAGRDDLALKPVEELLADLNVTPEDIRMAVRNNGGGVANHNLFWQILAKDKILSGEVKSAIEKEFISFEKFKEEFSKIALTQFGSGWAWLVVNNGKLEIMATSNQDSPLSTGKTPILTLDVWEHAYYLKYQNKRADYIEAFFSIINWEKVDELFVKSK</sequence>
<evidence type="ECO:0000256" key="6">
    <source>
        <dbReference type="RuleBase" id="RU000414"/>
    </source>
</evidence>
<proteinExistence type="inferred from homology"/>
<keyword evidence="3 5" id="KW-0479">Metal-binding</keyword>
<dbReference type="InterPro" id="IPR019831">
    <property type="entry name" value="Mn/Fe_SOD_N"/>
</dbReference>
<dbReference type="EMBL" id="PFAN01000069">
    <property type="protein sequence ID" value="PIR94972.1"/>
    <property type="molecule type" value="Genomic_DNA"/>
</dbReference>
<evidence type="ECO:0000256" key="5">
    <source>
        <dbReference type="PIRSR" id="PIRSR000349-1"/>
    </source>
</evidence>
<dbReference type="EC" id="1.15.1.1" evidence="2 6"/>
<dbReference type="Gene3D" id="3.55.40.20">
    <property type="entry name" value="Iron/manganese superoxide dismutase, C-terminal domain"/>
    <property type="match status" value="1"/>
</dbReference>
<dbReference type="GO" id="GO:0004784">
    <property type="term" value="F:superoxide dismutase activity"/>
    <property type="evidence" value="ECO:0007669"/>
    <property type="project" value="UniProtKB-EC"/>
</dbReference>
<gene>
    <name evidence="9" type="ORF">COT95_01265</name>
</gene>
<evidence type="ECO:0000256" key="3">
    <source>
        <dbReference type="ARBA" id="ARBA00022723"/>
    </source>
</evidence>
<evidence type="ECO:0000256" key="2">
    <source>
        <dbReference type="ARBA" id="ARBA00012682"/>
    </source>
</evidence>
<feature type="domain" description="Manganese/iron superoxide dismutase N-terminal" evidence="7">
    <location>
        <begin position="2"/>
        <end position="88"/>
    </location>
</feature>
<dbReference type="InterPro" id="IPR001189">
    <property type="entry name" value="Mn/Fe_SOD"/>
</dbReference>
<dbReference type="GO" id="GO:0005737">
    <property type="term" value="C:cytoplasm"/>
    <property type="evidence" value="ECO:0007669"/>
    <property type="project" value="TreeGrafter"/>
</dbReference>
<feature type="binding site" evidence="5">
    <location>
        <position position="81"/>
    </location>
    <ligand>
        <name>Mn(2+)</name>
        <dbReference type="ChEBI" id="CHEBI:29035"/>
    </ligand>
</feature>
<dbReference type="FunFam" id="1.10.287.990:FF:000001">
    <property type="entry name" value="Superoxide dismutase"/>
    <property type="match status" value="1"/>
</dbReference>
<evidence type="ECO:0000259" key="8">
    <source>
        <dbReference type="Pfam" id="PF02777"/>
    </source>
</evidence>
<dbReference type="Proteomes" id="UP000228614">
    <property type="component" value="Unassembled WGS sequence"/>
</dbReference>
<comment type="caution">
    <text evidence="9">The sequence shown here is derived from an EMBL/GenBank/DDBJ whole genome shotgun (WGS) entry which is preliminary data.</text>
</comment>
<dbReference type="GO" id="GO:0046872">
    <property type="term" value="F:metal ion binding"/>
    <property type="evidence" value="ECO:0007669"/>
    <property type="project" value="UniProtKB-KW"/>
</dbReference>
<dbReference type="FunFam" id="3.55.40.20:FF:000001">
    <property type="entry name" value="Superoxide dismutase"/>
    <property type="match status" value="1"/>
</dbReference>
<feature type="binding site" evidence="5">
    <location>
        <position position="165"/>
    </location>
    <ligand>
        <name>Mn(2+)</name>
        <dbReference type="ChEBI" id="CHEBI:29035"/>
    </ligand>
</feature>
<dbReference type="InterPro" id="IPR019833">
    <property type="entry name" value="Mn/Fe_SOD_BS"/>
</dbReference>
<keyword evidence="4 6" id="KW-0560">Oxidoreductase</keyword>
<dbReference type="PROSITE" id="PS00088">
    <property type="entry name" value="SOD_MN"/>
    <property type="match status" value="1"/>
</dbReference>
<dbReference type="SUPFAM" id="SSF46609">
    <property type="entry name" value="Fe,Mn superoxide dismutase (SOD), N-terminal domain"/>
    <property type="match status" value="1"/>
</dbReference>
<comment type="catalytic activity">
    <reaction evidence="6">
        <text>2 superoxide + 2 H(+) = H2O2 + O2</text>
        <dbReference type="Rhea" id="RHEA:20696"/>
        <dbReference type="ChEBI" id="CHEBI:15378"/>
        <dbReference type="ChEBI" id="CHEBI:15379"/>
        <dbReference type="ChEBI" id="CHEBI:16240"/>
        <dbReference type="ChEBI" id="CHEBI:18421"/>
        <dbReference type="EC" id="1.15.1.1"/>
    </reaction>
</comment>
<evidence type="ECO:0000313" key="10">
    <source>
        <dbReference type="Proteomes" id="UP000228614"/>
    </source>
</evidence>
<accession>A0A2H0V7C6</accession>
<evidence type="ECO:0000256" key="1">
    <source>
        <dbReference type="ARBA" id="ARBA00008714"/>
    </source>
</evidence>
<dbReference type="PANTHER" id="PTHR43595">
    <property type="entry name" value="37S RIBOSOMAL PROTEIN S26, MITOCHONDRIAL"/>
    <property type="match status" value="1"/>
</dbReference>
<dbReference type="PIRSF" id="PIRSF000349">
    <property type="entry name" value="SODismutase"/>
    <property type="match status" value="1"/>
</dbReference>
<dbReference type="PANTHER" id="PTHR43595:SF2">
    <property type="entry name" value="SMALL RIBOSOMAL SUBUNIT PROTEIN MS42"/>
    <property type="match status" value="1"/>
</dbReference>
<dbReference type="InterPro" id="IPR036324">
    <property type="entry name" value="Mn/Fe_SOD_N_sf"/>
</dbReference>
<dbReference type="Pfam" id="PF00081">
    <property type="entry name" value="Sod_Fe_N"/>
    <property type="match status" value="1"/>
</dbReference>
<dbReference type="InterPro" id="IPR019832">
    <property type="entry name" value="Mn/Fe_SOD_C"/>
</dbReference>
<dbReference type="PRINTS" id="PR01703">
    <property type="entry name" value="MNSODISMTASE"/>
</dbReference>
<evidence type="ECO:0000313" key="9">
    <source>
        <dbReference type="EMBL" id="PIR94972.1"/>
    </source>
</evidence>
<dbReference type="Pfam" id="PF02777">
    <property type="entry name" value="Sod_Fe_C"/>
    <property type="match status" value="1"/>
</dbReference>
<dbReference type="SUPFAM" id="SSF54719">
    <property type="entry name" value="Fe,Mn superoxide dismutase (SOD), C-terminal domain"/>
    <property type="match status" value="1"/>
</dbReference>
<reference evidence="10" key="1">
    <citation type="submission" date="2017-09" db="EMBL/GenBank/DDBJ databases">
        <title>Depth-based differentiation of microbial function through sediment-hosted aquifers and enrichment of novel symbionts in the deep terrestrial subsurface.</title>
        <authorList>
            <person name="Probst A.J."/>
            <person name="Ladd B."/>
            <person name="Jarett J.K."/>
            <person name="Geller-Mcgrath D.E."/>
            <person name="Sieber C.M.K."/>
            <person name="Emerson J.B."/>
            <person name="Anantharaman K."/>
            <person name="Thomas B.C."/>
            <person name="Malmstrom R."/>
            <person name="Stieglmeier M."/>
            <person name="Klingl A."/>
            <person name="Woyke T."/>
            <person name="Ryan C.M."/>
            <person name="Banfield J.F."/>
        </authorList>
    </citation>
    <scope>NUCLEOTIDE SEQUENCE [LARGE SCALE GENOMIC DNA]</scope>
</reference>
<feature type="binding site" evidence="5">
    <location>
        <position position="161"/>
    </location>
    <ligand>
        <name>Mn(2+)</name>
        <dbReference type="ChEBI" id="CHEBI:29035"/>
    </ligand>
</feature>
<evidence type="ECO:0000259" key="7">
    <source>
        <dbReference type="Pfam" id="PF00081"/>
    </source>
</evidence>
<comment type="similarity">
    <text evidence="1 6">Belongs to the iron/manganese superoxide dismutase family.</text>
</comment>
<organism evidence="9 10">
    <name type="scientific">Candidatus Falkowbacteria bacterium CG10_big_fil_rev_8_21_14_0_10_37_6</name>
    <dbReference type="NCBI Taxonomy" id="1974563"/>
    <lineage>
        <taxon>Bacteria</taxon>
        <taxon>Candidatus Falkowiibacteriota</taxon>
    </lineage>
</organism>
<evidence type="ECO:0000256" key="4">
    <source>
        <dbReference type="ARBA" id="ARBA00023002"/>
    </source>
</evidence>
<dbReference type="Gene3D" id="1.10.287.990">
    <property type="entry name" value="Fe,Mn superoxide dismutase (SOD) domain"/>
    <property type="match status" value="1"/>
</dbReference>
<feature type="domain" description="Manganese/iron superoxide dismutase C-terminal" evidence="8">
    <location>
        <begin position="95"/>
        <end position="193"/>
    </location>
</feature>
<comment type="function">
    <text evidence="6">Destroys radicals which are normally produced within the cells and which are toxic to biological systems.</text>
</comment>
<protein>
    <recommendedName>
        <fullName evidence="2 6">Superoxide dismutase</fullName>
        <ecNumber evidence="2 6">1.15.1.1</ecNumber>
    </recommendedName>
</protein>
<name>A0A2H0V7C6_9BACT</name>
<dbReference type="InterPro" id="IPR036314">
    <property type="entry name" value="SOD_C_sf"/>
</dbReference>
<feature type="binding site" evidence="5">
    <location>
        <position position="26"/>
    </location>
    <ligand>
        <name>Mn(2+)</name>
        <dbReference type="ChEBI" id="CHEBI:29035"/>
    </ligand>
</feature>
<dbReference type="AlphaFoldDB" id="A0A2H0V7C6"/>